<organism evidence="2 3">
    <name type="scientific">Caulobacter vibrioides</name>
    <name type="common">Caulobacter crescentus</name>
    <dbReference type="NCBI Taxonomy" id="155892"/>
    <lineage>
        <taxon>Bacteria</taxon>
        <taxon>Pseudomonadati</taxon>
        <taxon>Pseudomonadota</taxon>
        <taxon>Alphaproteobacteria</taxon>
        <taxon>Caulobacterales</taxon>
        <taxon>Caulobacteraceae</taxon>
        <taxon>Caulobacter</taxon>
    </lineage>
</organism>
<dbReference type="Pfam" id="PF05016">
    <property type="entry name" value="ParE_toxin"/>
    <property type="match status" value="1"/>
</dbReference>
<gene>
    <name evidence="2" type="ORF">CA606_12780</name>
</gene>
<name>A0A290MM24_CAUVI</name>
<proteinExistence type="predicted"/>
<accession>A0A290MM24</accession>
<dbReference type="AlphaFoldDB" id="A0A290MM24"/>
<dbReference type="InterPro" id="IPR007712">
    <property type="entry name" value="RelE/ParE_toxin"/>
</dbReference>
<protein>
    <submittedName>
        <fullName evidence="2">Type II toxin-antitoxin system RelE/ParE family toxin</fullName>
    </submittedName>
</protein>
<keyword evidence="1" id="KW-1277">Toxin-antitoxin system</keyword>
<evidence type="ECO:0000313" key="3">
    <source>
        <dbReference type="Proteomes" id="UP000217311"/>
    </source>
</evidence>
<evidence type="ECO:0000256" key="1">
    <source>
        <dbReference type="ARBA" id="ARBA00022649"/>
    </source>
</evidence>
<dbReference type="Proteomes" id="UP000217311">
    <property type="component" value="Chromosome"/>
</dbReference>
<dbReference type="RefSeq" id="WP_096052512.1">
    <property type="nucleotide sequence ID" value="NZ_CP023315.3"/>
</dbReference>
<sequence>MRAIVYAPEAVDDLRDLYDYIAGHGAPNAALAYVTRLDERCAGLADFPEQGVRRDDIRPNLRLLGFERRTMIAFFVTADAVVIIRILHGGQDVGLALGE</sequence>
<reference evidence="3" key="1">
    <citation type="submission" date="2017-09" db="EMBL/GenBank/DDBJ databases">
        <title>Genome evolution observed in wild isolates of Caulobacter crescentus.</title>
        <authorList>
            <person name="Ely B."/>
            <person name="Wilson K."/>
            <person name="Scott D."/>
        </authorList>
    </citation>
    <scope>NUCLEOTIDE SEQUENCE [LARGE SCALE GENOMIC DNA]</scope>
    <source>
        <strain evidence="3">CB13b1a</strain>
    </source>
</reference>
<dbReference type="InterPro" id="IPR035093">
    <property type="entry name" value="RelE/ParE_toxin_dom_sf"/>
</dbReference>
<dbReference type="EMBL" id="CP023315">
    <property type="protein sequence ID" value="ATC33127.1"/>
    <property type="molecule type" value="Genomic_DNA"/>
</dbReference>
<evidence type="ECO:0000313" key="2">
    <source>
        <dbReference type="EMBL" id="ATC33127.1"/>
    </source>
</evidence>
<dbReference type="Gene3D" id="3.30.2310.20">
    <property type="entry name" value="RelE-like"/>
    <property type="match status" value="1"/>
</dbReference>